<dbReference type="Pfam" id="PF09861">
    <property type="entry name" value="Lar_N"/>
    <property type="match status" value="1"/>
</dbReference>
<dbReference type="Gene3D" id="3.40.50.11440">
    <property type="match status" value="1"/>
</dbReference>
<organism evidence="2 3">
    <name type="scientific">Ammoniphilus resinae</name>
    <dbReference type="NCBI Taxonomy" id="861532"/>
    <lineage>
        <taxon>Bacteria</taxon>
        <taxon>Bacillati</taxon>
        <taxon>Bacillota</taxon>
        <taxon>Bacilli</taxon>
        <taxon>Bacillales</taxon>
        <taxon>Paenibacillaceae</taxon>
        <taxon>Aneurinibacillus group</taxon>
        <taxon>Ammoniphilus</taxon>
    </lineage>
</organism>
<evidence type="ECO:0000313" key="2">
    <source>
        <dbReference type="EMBL" id="MBP1934545.1"/>
    </source>
</evidence>
<evidence type="ECO:0000259" key="1">
    <source>
        <dbReference type="Pfam" id="PF09861"/>
    </source>
</evidence>
<keyword evidence="3" id="KW-1185">Reference proteome</keyword>
<dbReference type="EMBL" id="JAGGKT010000023">
    <property type="protein sequence ID" value="MBP1934545.1"/>
    <property type="molecule type" value="Genomic_DNA"/>
</dbReference>
<name>A0ABS4GWA2_9BACL</name>
<feature type="domain" description="LarA-like N-terminal" evidence="1">
    <location>
        <begin position="35"/>
        <end position="168"/>
    </location>
</feature>
<sequence>MIELNFDNVRVEGGYDIPWPSMHLVRQAFEAPVIGVKEIPKILEEQFKKEAISQKIKPGMKIAVGVGSRGITNLQEVVRCTVLELKKRGAIPFIVPAMGSHGGGLAEGQQQILADYGITEEQVGAPVRSSMDTVHLGKVNGEVDVYFDRIAYEEADGIIVVSRIKPHTDFKGRIESGFMKMLGIGLGKHKGASFLHRGGMLAFAQLVPEIGKFIMDKVPFLFGVGIIENAFHDTAHLEVVPKEELPKREEELLVKATNWMPKFHLQEIDVLIVDEIGKNISGSGMDPNIIGRSSSSEFFTFEQAPPIRRIVVLGITPESHGNSTGLGLADFTTVQTLSQVDFAAFYANTITAVEIGGGKLPLILKNDQQAIAAAIKTTRKRNLDDVRVVHIKNTLELNKIWVSSNLLDEVRQHPAMEILGDETTFNFDETGKLVR</sequence>
<accession>A0ABS4GWA2</accession>
<reference evidence="2 3" key="1">
    <citation type="submission" date="2021-03" db="EMBL/GenBank/DDBJ databases">
        <title>Genomic Encyclopedia of Type Strains, Phase IV (KMG-IV): sequencing the most valuable type-strain genomes for metagenomic binning, comparative biology and taxonomic classification.</title>
        <authorList>
            <person name="Goeker M."/>
        </authorList>
    </citation>
    <scope>NUCLEOTIDE SEQUENCE [LARGE SCALE GENOMIC DNA]</scope>
    <source>
        <strain evidence="2 3">DSM 24738</strain>
    </source>
</reference>
<dbReference type="InterPro" id="IPR018657">
    <property type="entry name" value="LarA-like_N"/>
</dbReference>
<dbReference type="RefSeq" id="WP_209812535.1">
    <property type="nucleotide sequence ID" value="NZ_JAGGKT010000023.1"/>
</dbReference>
<comment type="caution">
    <text evidence="2">The sequence shown here is derived from an EMBL/GenBank/DDBJ whole genome shotgun (WGS) entry which is preliminary data.</text>
</comment>
<gene>
    <name evidence="2" type="ORF">J2Z37_004565</name>
</gene>
<protein>
    <recommendedName>
        <fullName evidence="1">LarA-like N-terminal domain-containing protein</fullName>
    </recommendedName>
</protein>
<evidence type="ECO:0000313" key="3">
    <source>
        <dbReference type="Proteomes" id="UP001519343"/>
    </source>
</evidence>
<proteinExistence type="predicted"/>
<dbReference type="Proteomes" id="UP001519343">
    <property type="component" value="Unassembled WGS sequence"/>
</dbReference>